<dbReference type="Proteomes" id="UP001283361">
    <property type="component" value="Unassembled WGS sequence"/>
</dbReference>
<protein>
    <submittedName>
        <fullName evidence="1">Uncharacterized protein</fullName>
    </submittedName>
</protein>
<dbReference type="AlphaFoldDB" id="A0AAE0XUI0"/>
<organism evidence="1 2">
    <name type="scientific">Elysia crispata</name>
    <name type="common">lettuce slug</name>
    <dbReference type="NCBI Taxonomy" id="231223"/>
    <lineage>
        <taxon>Eukaryota</taxon>
        <taxon>Metazoa</taxon>
        <taxon>Spiralia</taxon>
        <taxon>Lophotrochozoa</taxon>
        <taxon>Mollusca</taxon>
        <taxon>Gastropoda</taxon>
        <taxon>Heterobranchia</taxon>
        <taxon>Euthyneura</taxon>
        <taxon>Panpulmonata</taxon>
        <taxon>Sacoglossa</taxon>
        <taxon>Placobranchoidea</taxon>
        <taxon>Plakobranchidae</taxon>
        <taxon>Elysia</taxon>
    </lineage>
</organism>
<comment type="caution">
    <text evidence="1">The sequence shown here is derived from an EMBL/GenBank/DDBJ whole genome shotgun (WGS) entry which is preliminary data.</text>
</comment>
<keyword evidence="2" id="KW-1185">Reference proteome</keyword>
<proteinExistence type="predicted"/>
<sequence>MFYSSMETSETYTDVVRLVRSGCHVTGVNARGSYWNNTRKIKQFLICFICGFFFKSLQNHHLLYQRPNHQHHHNLYLSRFITKLTRWRKNHPAERPATSSCQSSCSTCFMSIAFLPPPANQAVLRVLSRARCYLLPIKLFYVFYLERAATSSCQSSCSTCFM</sequence>
<dbReference type="EMBL" id="JAWDGP010007559">
    <property type="protein sequence ID" value="KAK3713556.1"/>
    <property type="molecule type" value="Genomic_DNA"/>
</dbReference>
<accession>A0AAE0XUI0</accession>
<name>A0AAE0XUI0_9GAST</name>
<reference evidence="1" key="1">
    <citation type="journal article" date="2023" name="G3 (Bethesda)">
        <title>A reference genome for the long-term kleptoplast-retaining sea slug Elysia crispata morphotype clarki.</title>
        <authorList>
            <person name="Eastman K.E."/>
            <person name="Pendleton A.L."/>
            <person name="Shaikh M.A."/>
            <person name="Suttiyut T."/>
            <person name="Ogas R."/>
            <person name="Tomko P."/>
            <person name="Gavelis G."/>
            <person name="Widhalm J.R."/>
            <person name="Wisecaver J.H."/>
        </authorList>
    </citation>
    <scope>NUCLEOTIDE SEQUENCE</scope>
    <source>
        <strain evidence="1">ECLA1</strain>
    </source>
</reference>
<evidence type="ECO:0000313" key="1">
    <source>
        <dbReference type="EMBL" id="KAK3713556.1"/>
    </source>
</evidence>
<gene>
    <name evidence="1" type="ORF">RRG08_005993</name>
</gene>
<evidence type="ECO:0000313" key="2">
    <source>
        <dbReference type="Proteomes" id="UP001283361"/>
    </source>
</evidence>